<keyword evidence="4" id="KW-0378">Hydrolase</keyword>
<comment type="similarity">
    <text evidence="2">Belongs to the glycosyl hydrolase 16 family.</text>
</comment>
<dbReference type="GeneID" id="18757546"/>
<name>K1Y3E8_MARBU</name>
<dbReference type="InterPro" id="IPR000757">
    <property type="entry name" value="Beta-glucanase-like"/>
</dbReference>
<sequence length="862" mass="91617">MALISSIVCRSYLTYSLFTISIWLLIPGALAIVSSTYQLDTDYSGPKFFEGFDFWTEPDPTNGFVSYQSYASSLRKGLVKNNYDGSHYMGVDHTTTLSTASVGRESVRISSKKLFTHGLFIADIQHMPGSICGSWPAFWMFGPQWPNSGEIDIIEGVNSQMKNIMTLHTGDTCTISGALSLGTLQTGDCNQKNGFGCGISSSSSSSYGDGFNNVGGGVYATQWTSDYIRIWFFPRNTIPADVLSGNPDPSSWGYPDADFQGNCDIDANFRNHQIVFDTTFCGDWAGGVFSSDNSCKYKANSCVDYVAGNPGDFKDSYWNINSVKVYVLAPAQAPAPPSSSTKPITTSKLTLSQNAIIEPTTTETSSMPLWTIEPTSESVSSTRKRLPTSDQTTAAFPSQPTSYTNTTIISAPPAFKDWKYKGCFSSVKSGFPTFTLASEDRYMTTSICAGICGTKSYFGIFSTNCYCGTQLTDTVRVADSACSTPCPGDSRERCGGLLSLEDKRSIDHASSGEVLGKRINDNYLLVVYEKDALPLDILSSSESPAPKPTADPSEAYFEPTSGGLLVPSITRSAIGSLIGLPMGESADPSDLATSRGTQVYPVHTITPLATPTTSFTSVGSLTGAGMGDGKGNGATTYTTVLTTTYTDVCDCAESTFKEFTVTSTMTLTHCGCTSKPSQASIPAQIPMTTMTRLCYDCGMSGTVIVTVPCTEVKTPLPKPTHPGLPTISSPVVAPTPRTESTAHIPKPTPPAKHTVLSIVRSKVVVTVPCTEPTALLPKKAQPVKQNGPLEVKPRALVGENTTAAAVSSVTTSPLPVYPSESAPIWQAASNGTLLSSVGVGGKSARWGLALFMGLGALILMFG</sequence>
<dbReference type="PROSITE" id="PS51212">
    <property type="entry name" value="WSC"/>
    <property type="match status" value="1"/>
</dbReference>
<evidence type="ECO:0000313" key="10">
    <source>
        <dbReference type="EMBL" id="EKD19659.1"/>
    </source>
</evidence>
<reference evidence="10 11" key="1">
    <citation type="journal article" date="2012" name="BMC Genomics">
        <title>Sequencing the genome of Marssonina brunnea reveals fungus-poplar co-evolution.</title>
        <authorList>
            <person name="Zhu S."/>
            <person name="Cao Y.-Z."/>
            <person name="Jiang C."/>
            <person name="Tan B.-Y."/>
            <person name="Wang Z."/>
            <person name="Feng S."/>
            <person name="Zhang L."/>
            <person name="Su X.-H."/>
            <person name="Brejova B."/>
            <person name="Vinar T."/>
            <person name="Xu M."/>
            <person name="Wang M.-X."/>
            <person name="Zhang S.-G."/>
            <person name="Huang M.-R."/>
            <person name="Wu R."/>
            <person name="Zhou Y."/>
        </authorList>
    </citation>
    <scope>NUCLEOTIDE SEQUENCE [LARGE SCALE GENOMIC DNA]</scope>
    <source>
        <strain evidence="10 11">MB_m1</strain>
    </source>
</reference>
<dbReference type="AlphaFoldDB" id="K1Y3E8"/>
<evidence type="ECO:0000256" key="4">
    <source>
        <dbReference type="ARBA" id="ARBA00022801"/>
    </source>
</evidence>
<evidence type="ECO:0000259" key="9">
    <source>
        <dbReference type="PROSITE" id="PS51762"/>
    </source>
</evidence>
<dbReference type="InParanoid" id="K1Y3E8"/>
<evidence type="ECO:0000313" key="11">
    <source>
        <dbReference type="Proteomes" id="UP000006753"/>
    </source>
</evidence>
<dbReference type="HOGENOM" id="CLU_332051_0_0_1"/>
<feature type="domain" description="GH16" evidence="9">
    <location>
        <begin position="41"/>
        <end position="293"/>
    </location>
</feature>
<dbReference type="Gene3D" id="2.60.120.200">
    <property type="match status" value="1"/>
</dbReference>
<proteinExistence type="inferred from homology"/>
<feature type="region of interest" description="Disordered" evidence="6">
    <location>
        <begin position="720"/>
        <end position="749"/>
    </location>
</feature>
<evidence type="ECO:0000256" key="3">
    <source>
        <dbReference type="ARBA" id="ARBA00012599"/>
    </source>
</evidence>
<protein>
    <recommendedName>
        <fullName evidence="3">endo-1,3(4)-beta-glucanase</fullName>
        <ecNumber evidence="3">3.2.1.6</ecNumber>
    </recommendedName>
</protein>
<keyword evidence="7" id="KW-0472">Membrane</keyword>
<dbReference type="SUPFAM" id="SSF49899">
    <property type="entry name" value="Concanavalin A-like lectins/glucanases"/>
    <property type="match status" value="1"/>
</dbReference>
<dbReference type="Proteomes" id="UP000006753">
    <property type="component" value="Unassembled WGS sequence"/>
</dbReference>
<dbReference type="InterPro" id="IPR050546">
    <property type="entry name" value="Glycosyl_Hydrlase_16"/>
</dbReference>
<dbReference type="PANTHER" id="PTHR10963">
    <property type="entry name" value="GLYCOSYL HYDROLASE-RELATED"/>
    <property type="match status" value="1"/>
</dbReference>
<feature type="transmembrane region" description="Helical" evidence="7">
    <location>
        <begin position="12"/>
        <end position="33"/>
    </location>
</feature>
<dbReference type="KEGG" id="mbe:MBM_01611"/>
<dbReference type="Pfam" id="PF01822">
    <property type="entry name" value="WSC"/>
    <property type="match status" value="1"/>
</dbReference>
<organism evidence="10 11">
    <name type="scientific">Marssonina brunnea f. sp. multigermtubi (strain MB_m1)</name>
    <name type="common">Marssonina leaf spot fungus</name>
    <dbReference type="NCBI Taxonomy" id="1072389"/>
    <lineage>
        <taxon>Eukaryota</taxon>
        <taxon>Fungi</taxon>
        <taxon>Dikarya</taxon>
        <taxon>Ascomycota</taxon>
        <taxon>Pezizomycotina</taxon>
        <taxon>Leotiomycetes</taxon>
        <taxon>Helotiales</taxon>
        <taxon>Drepanopezizaceae</taxon>
        <taxon>Drepanopeziza</taxon>
    </lineage>
</organism>
<evidence type="ECO:0000259" key="8">
    <source>
        <dbReference type="PROSITE" id="PS51212"/>
    </source>
</evidence>
<dbReference type="Pfam" id="PF26113">
    <property type="entry name" value="GH16_XgeA"/>
    <property type="match status" value="1"/>
</dbReference>
<keyword evidence="7" id="KW-0812">Transmembrane</keyword>
<feature type="domain" description="WSC" evidence="8">
    <location>
        <begin position="417"/>
        <end position="506"/>
    </location>
</feature>
<keyword evidence="11" id="KW-1185">Reference proteome</keyword>
<dbReference type="FunFam" id="2.60.120.200:FF:000114">
    <property type="entry name" value="Probable endo-1,3(4)-beta-glucanase NFIA_089530"/>
    <property type="match status" value="1"/>
</dbReference>
<evidence type="ECO:0000256" key="7">
    <source>
        <dbReference type="SAM" id="Phobius"/>
    </source>
</evidence>
<dbReference type="EMBL" id="JH921430">
    <property type="protein sequence ID" value="EKD19659.1"/>
    <property type="molecule type" value="Genomic_DNA"/>
</dbReference>
<dbReference type="RefSeq" id="XP_007289500.1">
    <property type="nucleotide sequence ID" value="XM_007289438.1"/>
</dbReference>
<evidence type="ECO:0000256" key="2">
    <source>
        <dbReference type="ARBA" id="ARBA00006865"/>
    </source>
</evidence>
<dbReference type="InterPro" id="IPR013320">
    <property type="entry name" value="ConA-like_dom_sf"/>
</dbReference>
<dbReference type="SMART" id="SM00321">
    <property type="entry name" value="WSC"/>
    <property type="match status" value="1"/>
</dbReference>
<keyword evidence="7" id="KW-1133">Transmembrane helix</keyword>
<evidence type="ECO:0000256" key="5">
    <source>
        <dbReference type="ARBA" id="ARBA00023295"/>
    </source>
</evidence>
<dbReference type="InterPro" id="IPR002889">
    <property type="entry name" value="WSC_carb-bd"/>
</dbReference>
<dbReference type="PROSITE" id="PS51762">
    <property type="entry name" value="GH16_2"/>
    <property type="match status" value="1"/>
</dbReference>
<dbReference type="PANTHER" id="PTHR10963:SF24">
    <property type="entry name" value="GLYCOSIDASE C21B10.07-RELATED"/>
    <property type="match status" value="1"/>
</dbReference>
<dbReference type="OrthoDB" id="192832at2759"/>
<comment type="catalytic activity">
    <reaction evidence="1">
        <text>Endohydrolysis of (1-&gt;3)- or (1-&gt;4)-linkages in beta-D-glucans when the glucose residue whose reducing group is involved in the linkage to be hydrolyzed is itself substituted at C-3.</text>
        <dbReference type="EC" id="3.2.1.6"/>
    </reaction>
</comment>
<keyword evidence="5" id="KW-0326">Glycosidase</keyword>
<evidence type="ECO:0000256" key="6">
    <source>
        <dbReference type="SAM" id="MobiDB-lite"/>
    </source>
</evidence>
<evidence type="ECO:0000256" key="1">
    <source>
        <dbReference type="ARBA" id="ARBA00000124"/>
    </source>
</evidence>
<dbReference type="eggNOG" id="ENOG502QUM3">
    <property type="taxonomic scope" value="Eukaryota"/>
</dbReference>
<gene>
    <name evidence="10" type="ORF">MBM_01611</name>
</gene>
<dbReference type="EC" id="3.2.1.6" evidence="3"/>
<dbReference type="CDD" id="cd02181">
    <property type="entry name" value="GH16_fungal_Lam16A_glucanase"/>
    <property type="match status" value="1"/>
</dbReference>
<accession>K1Y3E8</accession>
<dbReference type="GO" id="GO:0009251">
    <property type="term" value="P:glucan catabolic process"/>
    <property type="evidence" value="ECO:0007669"/>
    <property type="project" value="TreeGrafter"/>
</dbReference>
<dbReference type="GO" id="GO:0052861">
    <property type="term" value="F:endo-1,3(4)-beta-glucanase activity"/>
    <property type="evidence" value="ECO:0007669"/>
    <property type="project" value="UniProtKB-EC"/>
</dbReference>